<feature type="compositionally biased region" description="Basic and acidic residues" evidence="1">
    <location>
        <begin position="93"/>
        <end position="116"/>
    </location>
</feature>
<evidence type="ECO:0000313" key="3">
    <source>
        <dbReference type="Proteomes" id="UP000011713"/>
    </source>
</evidence>
<reference evidence="2" key="2">
    <citation type="submission" date="2015-06" db="UniProtKB">
        <authorList>
            <consortium name="EnsemblProtists"/>
        </authorList>
    </citation>
    <scope>IDENTIFICATION</scope>
    <source>
        <strain evidence="2">Emoy2</strain>
    </source>
</reference>
<dbReference type="AlphaFoldDB" id="M4B7C1"/>
<name>M4B7C1_HYAAE</name>
<accession>M4B7C1</accession>
<dbReference type="EMBL" id="JH597778">
    <property type="status" value="NOT_ANNOTATED_CDS"/>
    <property type="molecule type" value="Genomic_DNA"/>
</dbReference>
<proteinExistence type="predicted"/>
<organism evidence="2 3">
    <name type="scientific">Hyaloperonospora arabidopsidis (strain Emoy2)</name>
    <name type="common">Downy mildew agent</name>
    <name type="synonym">Peronospora arabidopsidis</name>
    <dbReference type="NCBI Taxonomy" id="559515"/>
    <lineage>
        <taxon>Eukaryota</taxon>
        <taxon>Sar</taxon>
        <taxon>Stramenopiles</taxon>
        <taxon>Oomycota</taxon>
        <taxon>Peronosporomycetes</taxon>
        <taxon>Peronosporales</taxon>
        <taxon>Peronosporaceae</taxon>
        <taxon>Hyaloperonospora</taxon>
    </lineage>
</organism>
<evidence type="ECO:0000313" key="2">
    <source>
        <dbReference type="EnsemblProtists" id="HpaP802173"/>
    </source>
</evidence>
<sequence>MQTAAAWEGKGGERRRCVVDCVREATTRGRTNGRMEASGGGGGSAICCVLAKCSHEARFGARVTAEIEADGVKTARTRCQGSRRERGNRRTHSMVDREERNSRERERERDEGRKRRFTGRFDRLTGGCKNLESVERKHVFVCVLSTRGLD</sequence>
<feature type="region of interest" description="Disordered" evidence="1">
    <location>
        <begin position="77"/>
        <end position="116"/>
    </location>
</feature>
<dbReference type="VEuPathDB" id="FungiDB:HpaG802173"/>
<evidence type="ECO:0000256" key="1">
    <source>
        <dbReference type="SAM" id="MobiDB-lite"/>
    </source>
</evidence>
<dbReference type="EnsemblProtists" id="HpaT802173">
    <property type="protein sequence ID" value="HpaP802173"/>
    <property type="gene ID" value="HpaG802173"/>
</dbReference>
<dbReference type="Proteomes" id="UP000011713">
    <property type="component" value="Unassembled WGS sequence"/>
</dbReference>
<dbReference type="InParanoid" id="M4B7C1"/>
<keyword evidence="3" id="KW-1185">Reference proteome</keyword>
<protein>
    <submittedName>
        <fullName evidence="2">Uncharacterized protein</fullName>
    </submittedName>
</protein>
<reference evidence="3" key="1">
    <citation type="journal article" date="2010" name="Science">
        <title>Signatures of adaptation to obligate biotrophy in the Hyaloperonospora arabidopsidis genome.</title>
        <authorList>
            <person name="Baxter L."/>
            <person name="Tripathy S."/>
            <person name="Ishaque N."/>
            <person name="Boot N."/>
            <person name="Cabral A."/>
            <person name="Kemen E."/>
            <person name="Thines M."/>
            <person name="Ah-Fong A."/>
            <person name="Anderson R."/>
            <person name="Badejoko W."/>
            <person name="Bittner-Eddy P."/>
            <person name="Boore J.L."/>
            <person name="Chibucos M.C."/>
            <person name="Coates M."/>
            <person name="Dehal P."/>
            <person name="Delehaunty K."/>
            <person name="Dong S."/>
            <person name="Downton P."/>
            <person name="Dumas B."/>
            <person name="Fabro G."/>
            <person name="Fronick C."/>
            <person name="Fuerstenberg S.I."/>
            <person name="Fulton L."/>
            <person name="Gaulin E."/>
            <person name="Govers F."/>
            <person name="Hughes L."/>
            <person name="Humphray S."/>
            <person name="Jiang R.H."/>
            <person name="Judelson H."/>
            <person name="Kamoun S."/>
            <person name="Kyung K."/>
            <person name="Meijer H."/>
            <person name="Minx P."/>
            <person name="Morris P."/>
            <person name="Nelson J."/>
            <person name="Phuntumart V."/>
            <person name="Qutob D."/>
            <person name="Rehmany A."/>
            <person name="Rougon-Cardoso A."/>
            <person name="Ryden P."/>
            <person name="Torto-Alalibo T."/>
            <person name="Studholme D."/>
            <person name="Wang Y."/>
            <person name="Win J."/>
            <person name="Wood J."/>
            <person name="Clifton S.W."/>
            <person name="Rogers J."/>
            <person name="Van den Ackerveken G."/>
            <person name="Jones J.D."/>
            <person name="McDowell J.M."/>
            <person name="Beynon J."/>
            <person name="Tyler B.M."/>
        </authorList>
    </citation>
    <scope>NUCLEOTIDE SEQUENCE [LARGE SCALE GENOMIC DNA]</scope>
    <source>
        <strain evidence="3">Emoy2</strain>
    </source>
</reference>
<dbReference type="HOGENOM" id="CLU_1744016_0_0_1"/>